<dbReference type="RefSeq" id="WP_053926790.1">
    <property type="nucleotide sequence ID" value="NZ_LGKG01000163.1"/>
</dbReference>
<gene>
    <name evidence="2" type="ORF">ADL29_30705</name>
</gene>
<accession>A0A0N0GWN5</accession>
<name>A0A0N0GWN5_9ACTN</name>
<dbReference type="Gene3D" id="3.40.50.1820">
    <property type="entry name" value="alpha/beta hydrolase"/>
    <property type="match status" value="1"/>
</dbReference>
<dbReference type="GO" id="GO:0004806">
    <property type="term" value="F:triacylglycerol lipase activity"/>
    <property type="evidence" value="ECO:0007669"/>
    <property type="project" value="InterPro"/>
</dbReference>
<dbReference type="PANTHER" id="PTHR34853">
    <property type="match status" value="1"/>
</dbReference>
<sequence length="405" mass="42031">MHLRATALTAVAALSLTPGLTGGQETGSRSAVGSQSAVGSTSAAGSRSAGRPGDIVSSSPSSFHPTPGQPTNTQAWHITYRSTTAKGAPNTVSGTVIVPKDGKEGPRPLISYALGTVGLADSCAPSAGFPKGTTVEAALIQRLINRGWAVAVTDYEGLGTPGDHTYTVGRAEGQAVLDAARAALRLPEAAAAGVTRKSPIGIMGYSQGGQAGGWAAELHRSYAPELRVKGTAAGGVPSDLLRLAEHHDGNVGAGLILMAATGQNAAFPELHLENYLNDRGRRYVDYMKNNCAGVDVVAGLFKRLSEVTVKNPLAQPDWQRQLHASDVGTRTPDAPVYLYHGTVDLLIPYAFGKQLRADWCGRGATVQWNPVLLGEHAEAAIQGAAPAADWLADRFEDKPTSGNCG</sequence>
<reference evidence="3" key="1">
    <citation type="submission" date="2015-07" db="EMBL/GenBank/DDBJ databases">
        <authorList>
            <person name="Ju K.-S."/>
            <person name="Doroghazi J.R."/>
            <person name="Metcalf W.W."/>
        </authorList>
    </citation>
    <scope>NUCLEOTIDE SEQUENCE [LARGE SCALE GENOMIC DNA]</scope>
    <source>
        <strain evidence="3">NRRL ISP-5002</strain>
    </source>
</reference>
<evidence type="ECO:0000313" key="2">
    <source>
        <dbReference type="EMBL" id="KPC60339.1"/>
    </source>
</evidence>
<dbReference type="AlphaFoldDB" id="A0A0N0GWN5"/>
<evidence type="ECO:0000256" key="1">
    <source>
        <dbReference type="SAM" id="MobiDB-lite"/>
    </source>
</evidence>
<proteinExistence type="predicted"/>
<dbReference type="InterPro" id="IPR029058">
    <property type="entry name" value="AB_hydrolase_fold"/>
</dbReference>
<dbReference type="GO" id="GO:0016042">
    <property type="term" value="P:lipid catabolic process"/>
    <property type="evidence" value="ECO:0007669"/>
    <property type="project" value="InterPro"/>
</dbReference>
<dbReference type="InterPro" id="IPR005152">
    <property type="entry name" value="Lipase_secreted"/>
</dbReference>
<dbReference type="PANTHER" id="PTHR34853:SF1">
    <property type="entry name" value="LIPASE 5"/>
    <property type="match status" value="1"/>
</dbReference>
<evidence type="ECO:0000313" key="3">
    <source>
        <dbReference type="Proteomes" id="UP000037982"/>
    </source>
</evidence>
<dbReference type="Pfam" id="PF03583">
    <property type="entry name" value="LIP"/>
    <property type="match status" value="1"/>
</dbReference>
<keyword evidence="3" id="KW-1185">Reference proteome</keyword>
<protein>
    <submittedName>
        <fullName evidence="2">Lipase</fullName>
    </submittedName>
</protein>
<feature type="region of interest" description="Disordered" evidence="1">
    <location>
        <begin position="18"/>
        <end position="73"/>
    </location>
</feature>
<dbReference type="Gene3D" id="1.10.260.130">
    <property type="match status" value="1"/>
</dbReference>
<dbReference type="Proteomes" id="UP000037982">
    <property type="component" value="Unassembled WGS sequence"/>
</dbReference>
<organism evidence="2 3">
    <name type="scientific">Streptomyces chattanoogensis</name>
    <dbReference type="NCBI Taxonomy" id="66876"/>
    <lineage>
        <taxon>Bacteria</taxon>
        <taxon>Bacillati</taxon>
        <taxon>Actinomycetota</taxon>
        <taxon>Actinomycetes</taxon>
        <taxon>Kitasatosporales</taxon>
        <taxon>Streptomycetaceae</taxon>
        <taxon>Streptomyces</taxon>
    </lineage>
</organism>
<dbReference type="EMBL" id="LGKG01000163">
    <property type="protein sequence ID" value="KPC60339.1"/>
    <property type="molecule type" value="Genomic_DNA"/>
</dbReference>
<dbReference type="PIRSF" id="PIRSF029171">
    <property type="entry name" value="Esterase_LipA"/>
    <property type="match status" value="1"/>
</dbReference>
<comment type="caution">
    <text evidence="2">The sequence shown here is derived from an EMBL/GenBank/DDBJ whole genome shotgun (WGS) entry which is preliminary data.</text>
</comment>
<feature type="compositionally biased region" description="Polar residues" evidence="1">
    <location>
        <begin position="56"/>
        <end position="73"/>
    </location>
</feature>
<dbReference type="PATRIC" id="fig|66876.3.peg.6761"/>
<dbReference type="SUPFAM" id="SSF53474">
    <property type="entry name" value="alpha/beta-Hydrolases"/>
    <property type="match status" value="1"/>
</dbReference>
<feature type="compositionally biased region" description="Low complexity" evidence="1">
    <location>
        <begin position="27"/>
        <end position="51"/>
    </location>
</feature>